<organism evidence="2 3">
    <name type="scientific">Mucor velutinosus</name>
    <dbReference type="NCBI Taxonomy" id="708070"/>
    <lineage>
        <taxon>Eukaryota</taxon>
        <taxon>Fungi</taxon>
        <taxon>Fungi incertae sedis</taxon>
        <taxon>Mucoromycota</taxon>
        <taxon>Mucoromycotina</taxon>
        <taxon>Mucoromycetes</taxon>
        <taxon>Mucorales</taxon>
        <taxon>Mucorineae</taxon>
        <taxon>Mucoraceae</taxon>
        <taxon>Mucor</taxon>
    </lineage>
</organism>
<comment type="caution">
    <text evidence="2">The sequence shown here is derived from an EMBL/GenBank/DDBJ whole genome shotgun (WGS) entry which is preliminary data.</text>
</comment>
<feature type="compositionally biased region" description="Polar residues" evidence="1">
    <location>
        <begin position="195"/>
        <end position="207"/>
    </location>
</feature>
<feature type="compositionally biased region" description="Polar residues" evidence="1">
    <location>
        <begin position="216"/>
        <end position="232"/>
    </location>
</feature>
<protein>
    <submittedName>
        <fullName evidence="2">Uncharacterized protein</fullName>
    </submittedName>
</protein>
<reference evidence="2 3" key="1">
    <citation type="submission" date="2022-11" db="EMBL/GenBank/DDBJ databases">
        <title>Mucor velutinosus strain NIH1002 WGS.</title>
        <authorList>
            <person name="Subramanian P."/>
            <person name="Mullikin J.C."/>
            <person name="Segre J.A."/>
            <person name="Zelazny A.M."/>
        </authorList>
    </citation>
    <scope>NUCLEOTIDE SEQUENCE [LARGE SCALE GENOMIC DNA]</scope>
    <source>
        <strain evidence="2 3">NIH1002</strain>
    </source>
</reference>
<dbReference type="AlphaFoldDB" id="A0AAN7DP38"/>
<feature type="region of interest" description="Disordered" evidence="1">
    <location>
        <begin position="195"/>
        <end position="237"/>
    </location>
</feature>
<feature type="compositionally biased region" description="Acidic residues" evidence="1">
    <location>
        <begin position="38"/>
        <end position="54"/>
    </location>
</feature>
<dbReference type="Proteomes" id="UP001304243">
    <property type="component" value="Unassembled WGS sequence"/>
</dbReference>
<name>A0AAN7DP38_9FUNG</name>
<feature type="region of interest" description="Disordered" evidence="1">
    <location>
        <begin position="38"/>
        <end position="59"/>
    </location>
</feature>
<dbReference type="EMBL" id="JASEJX010000011">
    <property type="protein sequence ID" value="KAK4520213.1"/>
    <property type="molecule type" value="Genomic_DNA"/>
</dbReference>
<evidence type="ECO:0000313" key="2">
    <source>
        <dbReference type="EMBL" id="KAK4520213.1"/>
    </source>
</evidence>
<dbReference type="GeneID" id="89952030"/>
<keyword evidence="3" id="KW-1185">Reference proteome</keyword>
<sequence length="361" mass="41465">MSPLITPPHIAAEAAAAAGYHGLGSIRNLSRPPLFIQEEEEEKEEEEEEEEEDNLSTCSVSTSHLSTLLPIEAITKNQAAHSRAKRMKRMVVENTMLSYATDYTIDDIVARTPIRIDVPNVHKQTENQRLTCIRLNLRYPSIVFNAIYHKGVLSTEQGVGRQQQQQNQALAFFNRNQFFTDQIEQSRRYSHYRVRNTSGSTSSQSNVPGIRRLSHQAPSSGGVSIRSNSDVHNTPEMHNLDLDEDMELERVQEENTSIWQQQHQFQTMDDDVMDYGGDNIDFDTDLNVGFSDDLLQQEQQQQAQEEEMHEFMGQLPNPFFFNEQFQLAHSSSLMVAKSFTNILGRLYFPFFFFCLCVFHMQ</sequence>
<evidence type="ECO:0000256" key="1">
    <source>
        <dbReference type="SAM" id="MobiDB-lite"/>
    </source>
</evidence>
<proteinExistence type="predicted"/>
<accession>A0AAN7DP38</accession>
<evidence type="ECO:0000313" key="3">
    <source>
        <dbReference type="Proteomes" id="UP001304243"/>
    </source>
</evidence>
<dbReference type="RefSeq" id="XP_064686879.1">
    <property type="nucleotide sequence ID" value="XM_064827595.1"/>
</dbReference>
<gene>
    <name evidence="2" type="ORF">ATC70_008344</name>
</gene>